<dbReference type="InterPro" id="IPR012337">
    <property type="entry name" value="RNaseH-like_sf"/>
</dbReference>
<sequence length="297" mass="34314">MLAPNGDWLWFRFEHLLPSPALQRIAAIKAPFRSALPDFLGWLPSSDRSFSVRIAYRLHMGFVDDNVDPYWKVIIKLSGSQWVKSFLWLLTDGRILTNVERQRRHLTSNVSTEPILVAACLLVHGYRPAGSLSEGQAVHSRSHGDGRTICGGVIRNSNGDWILGFSKFIGFCSVIEAEIWGIVEGLHHVWRLGLHRVWIELDNANMVRLFERRLLRHGYLSLLHHVDRMLEWDWEVHFSHVFYEANSIADCLAKYGFIVDRGGHVFSHPPDFALNVYLDDCRLLSPYYFWFSWARSV</sequence>
<dbReference type="CDD" id="cd06222">
    <property type="entry name" value="RNase_H_like"/>
    <property type="match status" value="1"/>
</dbReference>
<name>A0ABR2A348_9ROSI</name>
<dbReference type="PANTHER" id="PTHR47723">
    <property type="entry name" value="OS05G0353850 PROTEIN"/>
    <property type="match status" value="1"/>
</dbReference>
<dbReference type="PANTHER" id="PTHR47723:SF13">
    <property type="entry name" value="PUTATIVE-RELATED"/>
    <property type="match status" value="1"/>
</dbReference>
<evidence type="ECO:0000313" key="2">
    <source>
        <dbReference type="Proteomes" id="UP001396334"/>
    </source>
</evidence>
<proteinExistence type="predicted"/>
<dbReference type="InterPro" id="IPR044730">
    <property type="entry name" value="RNase_H-like_dom_plant"/>
</dbReference>
<dbReference type="InterPro" id="IPR053151">
    <property type="entry name" value="RNase_H-like"/>
</dbReference>
<protein>
    <submittedName>
        <fullName evidence="1">Uncharacterized protein</fullName>
    </submittedName>
</protein>
<dbReference type="EMBL" id="JBBPBN010000410">
    <property type="protein sequence ID" value="KAK8487080.1"/>
    <property type="molecule type" value="Genomic_DNA"/>
</dbReference>
<dbReference type="Proteomes" id="UP001396334">
    <property type="component" value="Unassembled WGS sequence"/>
</dbReference>
<dbReference type="SUPFAM" id="SSF53098">
    <property type="entry name" value="Ribonuclease H-like"/>
    <property type="match status" value="1"/>
</dbReference>
<accession>A0ABR2A348</accession>
<reference evidence="1 2" key="1">
    <citation type="journal article" date="2024" name="G3 (Bethesda)">
        <title>Genome assembly of Hibiscus sabdariffa L. provides insights into metabolisms of medicinal natural products.</title>
        <authorList>
            <person name="Kim T."/>
        </authorList>
    </citation>
    <scope>NUCLEOTIDE SEQUENCE [LARGE SCALE GENOMIC DNA]</scope>
    <source>
        <strain evidence="1">TK-2024</strain>
        <tissue evidence="1">Old leaves</tissue>
    </source>
</reference>
<organism evidence="1 2">
    <name type="scientific">Hibiscus sabdariffa</name>
    <name type="common">roselle</name>
    <dbReference type="NCBI Taxonomy" id="183260"/>
    <lineage>
        <taxon>Eukaryota</taxon>
        <taxon>Viridiplantae</taxon>
        <taxon>Streptophyta</taxon>
        <taxon>Embryophyta</taxon>
        <taxon>Tracheophyta</taxon>
        <taxon>Spermatophyta</taxon>
        <taxon>Magnoliopsida</taxon>
        <taxon>eudicotyledons</taxon>
        <taxon>Gunneridae</taxon>
        <taxon>Pentapetalae</taxon>
        <taxon>rosids</taxon>
        <taxon>malvids</taxon>
        <taxon>Malvales</taxon>
        <taxon>Malvaceae</taxon>
        <taxon>Malvoideae</taxon>
        <taxon>Hibiscus</taxon>
    </lineage>
</organism>
<dbReference type="InterPro" id="IPR036397">
    <property type="entry name" value="RNaseH_sf"/>
</dbReference>
<dbReference type="InterPro" id="IPR002156">
    <property type="entry name" value="RNaseH_domain"/>
</dbReference>
<dbReference type="Pfam" id="PF13456">
    <property type="entry name" value="RVT_3"/>
    <property type="match status" value="1"/>
</dbReference>
<comment type="caution">
    <text evidence="1">The sequence shown here is derived from an EMBL/GenBank/DDBJ whole genome shotgun (WGS) entry which is preliminary data.</text>
</comment>
<keyword evidence="2" id="KW-1185">Reference proteome</keyword>
<gene>
    <name evidence="1" type="ORF">V6N11_033196</name>
</gene>
<dbReference type="Gene3D" id="3.30.420.10">
    <property type="entry name" value="Ribonuclease H-like superfamily/Ribonuclease H"/>
    <property type="match status" value="1"/>
</dbReference>
<evidence type="ECO:0000313" key="1">
    <source>
        <dbReference type="EMBL" id="KAK8487080.1"/>
    </source>
</evidence>